<evidence type="ECO:0000259" key="1">
    <source>
        <dbReference type="SMART" id="SM00743"/>
    </source>
</evidence>
<reference evidence="2 6" key="1">
    <citation type="journal article" date="2011" name="Nature">
        <title>The Medicago genome provides insight into the evolution of rhizobial symbioses.</title>
        <authorList>
            <person name="Young N.D."/>
            <person name="Debelle F."/>
            <person name="Oldroyd G.E."/>
            <person name="Geurts R."/>
            <person name="Cannon S.B."/>
            <person name="Udvardi M.K."/>
            <person name="Benedito V.A."/>
            <person name="Mayer K.F."/>
            <person name="Gouzy J."/>
            <person name="Schoof H."/>
            <person name="Van de Peer Y."/>
            <person name="Proost S."/>
            <person name="Cook D.R."/>
            <person name="Meyers B.C."/>
            <person name="Spannagl M."/>
            <person name="Cheung F."/>
            <person name="De Mita S."/>
            <person name="Krishnakumar V."/>
            <person name="Gundlach H."/>
            <person name="Zhou S."/>
            <person name="Mudge J."/>
            <person name="Bharti A.K."/>
            <person name="Murray J.D."/>
            <person name="Naoumkina M.A."/>
            <person name="Rosen B."/>
            <person name="Silverstein K.A."/>
            <person name="Tang H."/>
            <person name="Rombauts S."/>
            <person name="Zhao P.X."/>
            <person name="Zhou P."/>
            <person name="Barbe V."/>
            <person name="Bardou P."/>
            <person name="Bechner M."/>
            <person name="Bellec A."/>
            <person name="Berger A."/>
            <person name="Berges H."/>
            <person name="Bidwell S."/>
            <person name="Bisseling T."/>
            <person name="Choisne N."/>
            <person name="Couloux A."/>
            <person name="Denny R."/>
            <person name="Deshpande S."/>
            <person name="Dai X."/>
            <person name="Doyle J.J."/>
            <person name="Dudez A.M."/>
            <person name="Farmer A.D."/>
            <person name="Fouteau S."/>
            <person name="Franken C."/>
            <person name="Gibelin C."/>
            <person name="Gish J."/>
            <person name="Goldstein S."/>
            <person name="Gonzalez A.J."/>
            <person name="Green P.J."/>
            <person name="Hallab A."/>
            <person name="Hartog M."/>
            <person name="Hua A."/>
            <person name="Humphray S.J."/>
            <person name="Jeong D.H."/>
            <person name="Jing Y."/>
            <person name="Jocker A."/>
            <person name="Kenton S.M."/>
            <person name="Kim D.J."/>
            <person name="Klee K."/>
            <person name="Lai H."/>
            <person name="Lang C."/>
            <person name="Lin S."/>
            <person name="Macmil S.L."/>
            <person name="Magdelenat G."/>
            <person name="Matthews L."/>
            <person name="McCorrison J."/>
            <person name="Monaghan E.L."/>
            <person name="Mun J.H."/>
            <person name="Najar F.Z."/>
            <person name="Nicholson C."/>
            <person name="Noirot C."/>
            <person name="O'Bleness M."/>
            <person name="Paule C.R."/>
            <person name="Poulain J."/>
            <person name="Prion F."/>
            <person name="Qin B."/>
            <person name="Qu C."/>
            <person name="Retzel E.F."/>
            <person name="Riddle C."/>
            <person name="Sallet E."/>
            <person name="Samain S."/>
            <person name="Samson N."/>
            <person name="Sanders I."/>
            <person name="Saurat O."/>
            <person name="Scarpelli C."/>
            <person name="Schiex T."/>
            <person name="Segurens B."/>
            <person name="Severin A.J."/>
            <person name="Sherrier D.J."/>
            <person name="Shi R."/>
            <person name="Sims S."/>
            <person name="Singer S.R."/>
            <person name="Sinharoy S."/>
            <person name="Sterck L."/>
            <person name="Viollet A."/>
            <person name="Wang B.B."/>
            <person name="Wang K."/>
            <person name="Wang M."/>
            <person name="Wang X."/>
            <person name="Warfsmann J."/>
            <person name="Weissenbach J."/>
            <person name="White D.D."/>
            <person name="White J.D."/>
            <person name="Wiley G.B."/>
            <person name="Wincker P."/>
            <person name="Xing Y."/>
            <person name="Yang L."/>
            <person name="Yao Z."/>
            <person name="Ying F."/>
            <person name="Zhai J."/>
            <person name="Zhou L."/>
            <person name="Zuber A."/>
            <person name="Denarie J."/>
            <person name="Dixon R.A."/>
            <person name="May G.D."/>
            <person name="Schwartz D.C."/>
            <person name="Rogers J."/>
            <person name="Quetier F."/>
            <person name="Town C.D."/>
            <person name="Roe B.A."/>
        </authorList>
    </citation>
    <scope>NUCLEOTIDE SEQUENCE [LARGE SCALE GENOMIC DNA]</scope>
    <source>
        <strain evidence="2">A17</strain>
        <strain evidence="5 6">cv. Jemalong A17</strain>
    </source>
</reference>
<feature type="domain" description="Agenet" evidence="1">
    <location>
        <begin position="8"/>
        <end position="76"/>
    </location>
</feature>
<keyword evidence="6" id="KW-1185">Reference proteome</keyword>
<dbReference type="EnsemblPlants" id="AES89774">
    <property type="protein sequence ID" value="AES89774"/>
    <property type="gene ID" value="MTR_4g079830"/>
</dbReference>
<dbReference type="PaxDb" id="3880-AES89774"/>
<reference evidence="3" key="2">
    <citation type="submission" date="2012-05" db="EMBL/GenBank/DDBJ databases">
        <authorList>
            <person name="Krishnakumar V."/>
            <person name="Cheung F."/>
            <person name="Xiao Y."/>
            <person name="Chan A."/>
            <person name="Moskal W.A."/>
            <person name="Town C.D."/>
        </authorList>
    </citation>
    <scope>NUCLEOTIDE SEQUENCE</scope>
</reference>
<dbReference type="CDD" id="cd20405">
    <property type="entry name" value="Tudor_Agenet_AtDUF_rpt1_3"/>
    <property type="match status" value="1"/>
</dbReference>
<dbReference type="InterPro" id="IPR008395">
    <property type="entry name" value="Agenet-like_dom"/>
</dbReference>
<name>G7JCK5_MEDTR</name>
<dbReference type="KEGG" id="mtr:11414124"/>
<evidence type="ECO:0000313" key="6">
    <source>
        <dbReference type="Proteomes" id="UP000002051"/>
    </source>
</evidence>
<dbReference type="SMART" id="SM00743">
    <property type="entry name" value="Agenet"/>
    <property type="match status" value="2"/>
</dbReference>
<evidence type="ECO:0000313" key="2">
    <source>
        <dbReference type="EMBL" id="AES89774.1"/>
    </source>
</evidence>
<evidence type="ECO:0000313" key="3">
    <source>
        <dbReference type="EMBL" id="AFK36020.1"/>
    </source>
</evidence>
<dbReference type="EMBL" id="PSQE01000004">
    <property type="protein sequence ID" value="RHN61852.1"/>
    <property type="molecule type" value="Genomic_DNA"/>
</dbReference>
<protein>
    <submittedName>
        <fullName evidence="2">Agenet domain protein</fullName>
    </submittedName>
    <submittedName>
        <fullName evidence="4">Putative Agenet-like domain-containing protein</fullName>
    </submittedName>
</protein>
<dbReference type="PANTHER" id="PTHR31917">
    <property type="entry name" value="AGENET DOMAIN-CONTAINING PROTEIN-RELATED"/>
    <property type="match status" value="1"/>
</dbReference>
<dbReference type="EMBL" id="BT136225">
    <property type="protein sequence ID" value="AFK36020.1"/>
    <property type="molecule type" value="mRNA"/>
</dbReference>
<dbReference type="InterPro" id="IPR014002">
    <property type="entry name" value="Agenet_dom_plant"/>
</dbReference>
<dbReference type="OMA" id="INEGWWI"/>
<reference evidence="2 6" key="3">
    <citation type="journal article" date="2014" name="BMC Genomics">
        <title>An improved genome release (version Mt4.0) for the model legume Medicago truncatula.</title>
        <authorList>
            <person name="Tang H."/>
            <person name="Krishnakumar V."/>
            <person name="Bidwell S."/>
            <person name="Rosen B."/>
            <person name="Chan A."/>
            <person name="Zhou S."/>
            <person name="Gentzbittel L."/>
            <person name="Childs K.L."/>
            <person name="Yandell M."/>
            <person name="Gundlach H."/>
            <person name="Mayer K.F."/>
            <person name="Schwartz D.C."/>
            <person name="Town C.D."/>
        </authorList>
    </citation>
    <scope>GENOME REANNOTATION</scope>
    <source>
        <strain evidence="5 6">cv. Jemalong A17</strain>
    </source>
</reference>
<dbReference type="EMBL" id="CM001220">
    <property type="protein sequence ID" value="AES89774.1"/>
    <property type="molecule type" value="Genomic_DNA"/>
</dbReference>
<dbReference type="STRING" id="3880.G7JCK5"/>
<dbReference type="PANTHER" id="PTHR31917:SF148">
    <property type="entry name" value="DUF724 DOMAIN-CONTAINING PROTEIN 2"/>
    <property type="match status" value="1"/>
</dbReference>
<evidence type="ECO:0000313" key="4">
    <source>
        <dbReference type="EMBL" id="RHN61852.1"/>
    </source>
</evidence>
<dbReference type="Proteomes" id="UP000002051">
    <property type="component" value="Chromosome 4"/>
</dbReference>
<reference evidence="4" key="5">
    <citation type="journal article" date="2018" name="Nat. Plants">
        <title>Whole-genome landscape of Medicago truncatula symbiotic genes.</title>
        <authorList>
            <person name="Pecrix Y."/>
            <person name="Gamas P."/>
            <person name="Carrere S."/>
        </authorList>
    </citation>
    <scope>NUCLEOTIDE SEQUENCE</scope>
    <source>
        <tissue evidence="4">Leaves</tissue>
    </source>
</reference>
<sequence length="147" mass="17551">MRPPMRRVDYKIGDKVEVCSKEEGFFGSYYKARVVSRLQNGQYMVQYKNLLLEDKSGPLVETIYPYELRPTPPRVRNPHEFQLNQKVDAFHNDGWWVGQITSEKIITAEEGHCYWVYFSTSSETNYYRYDQIRVHHEWFGGEWILDA</sequence>
<proteinExistence type="evidence at transcript level"/>
<evidence type="ECO:0000313" key="5">
    <source>
        <dbReference type="EnsemblPlants" id="AES89774"/>
    </source>
</evidence>
<feature type="domain" description="Agenet" evidence="1">
    <location>
        <begin position="79"/>
        <end position="140"/>
    </location>
</feature>
<organism evidence="2 6">
    <name type="scientific">Medicago truncatula</name>
    <name type="common">Barrel medic</name>
    <name type="synonym">Medicago tribuloides</name>
    <dbReference type="NCBI Taxonomy" id="3880"/>
    <lineage>
        <taxon>Eukaryota</taxon>
        <taxon>Viridiplantae</taxon>
        <taxon>Streptophyta</taxon>
        <taxon>Embryophyta</taxon>
        <taxon>Tracheophyta</taxon>
        <taxon>Spermatophyta</taxon>
        <taxon>Magnoliopsida</taxon>
        <taxon>eudicotyledons</taxon>
        <taxon>Gunneridae</taxon>
        <taxon>Pentapetalae</taxon>
        <taxon>rosids</taxon>
        <taxon>fabids</taxon>
        <taxon>Fabales</taxon>
        <taxon>Fabaceae</taxon>
        <taxon>Papilionoideae</taxon>
        <taxon>50 kb inversion clade</taxon>
        <taxon>NPAAA clade</taxon>
        <taxon>Hologalegina</taxon>
        <taxon>IRL clade</taxon>
        <taxon>Trifolieae</taxon>
        <taxon>Medicago</taxon>
    </lineage>
</organism>
<dbReference type="eggNOG" id="ENOG502S5TM">
    <property type="taxonomic scope" value="Eukaryota"/>
</dbReference>
<gene>
    <name evidence="5" type="primary">11414124</name>
    <name evidence="2" type="ordered locus">MTR_4g079830</name>
    <name evidence="4" type="ORF">MtrunA17_Chr4g0041111</name>
</gene>
<reference evidence="5" key="4">
    <citation type="submission" date="2015-04" db="UniProtKB">
        <authorList>
            <consortium name="EnsemblPlants"/>
        </authorList>
    </citation>
    <scope>IDENTIFICATION</scope>
    <source>
        <strain evidence="5">cv. Jemalong A17</strain>
    </source>
</reference>
<dbReference type="Gramene" id="rna24356">
    <property type="protein sequence ID" value="RHN61852.1"/>
    <property type="gene ID" value="gene24356"/>
</dbReference>
<dbReference type="HOGENOM" id="CLU_127445_0_0_1"/>
<dbReference type="AlphaFoldDB" id="G7JCK5"/>
<dbReference type="Proteomes" id="UP000265566">
    <property type="component" value="Chromosome 4"/>
</dbReference>
<dbReference type="OrthoDB" id="938602at2759"/>
<accession>G7JCK5</accession>
<dbReference type="Pfam" id="PF05641">
    <property type="entry name" value="Agenet"/>
    <property type="match status" value="1"/>
</dbReference>